<comment type="caution">
    <text evidence="11">The sequence shown here is derived from an EMBL/GenBank/DDBJ whole genome shotgun (WGS) entry which is preliminary data.</text>
</comment>
<dbReference type="SUPFAM" id="SSF52540">
    <property type="entry name" value="P-loop containing nucleoside triphosphate hydrolases"/>
    <property type="match status" value="1"/>
</dbReference>
<evidence type="ECO:0000256" key="7">
    <source>
        <dbReference type="ARBA" id="ARBA00023136"/>
    </source>
</evidence>
<feature type="transmembrane region" description="Helical" evidence="8">
    <location>
        <begin position="161"/>
        <end position="182"/>
    </location>
</feature>
<dbReference type="InterPro" id="IPR003439">
    <property type="entry name" value="ABC_transporter-like_ATP-bd"/>
</dbReference>
<proteinExistence type="inferred from homology"/>
<dbReference type="InterPro" id="IPR027417">
    <property type="entry name" value="P-loop_NTPase"/>
</dbReference>
<evidence type="ECO:0000313" key="12">
    <source>
        <dbReference type="Proteomes" id="UP000078529"/>
    </source>
</evidence>
<dbReference type="Gene3D" id="1.20.1560.10">
    <property type="entry name" value="ABC transporter type 1, transmembrane domain"/>
    <property type="match status" value="1"/>
</dbReference>
<protein>
    <submittedName>
        <fullName evidence="11">ABC transporter ATP-binding protein</fullName>
    </submittedName>
</protein>
<dbReference type="SUPFAM" id="SSF90123">
    <property type="entry name" value="ABC transporter transmembrane region"/>
    <property type="match status" value="1"/>
</dbReference>
<feature type="transmembrane region" description="Helical" evidence="8">
    <location>
        <begin position="47"/>
        <end position="70"/>
    </location>
</feature>
<accession>A0A175RM34</accession>
<sequence length="552" mass="57471">MSALRRFAPVFAQSKGRFALTLALSLLTLLSGAALLALSGWFLTSAFLATAAVSFNLFGPSSAVRGLSLLRILPRYGEKLIGHDATLRTLSHIRAETFRTAIPRFGTLRKELTRGDLVQRLTADIEALDVVFLLAIGPMVTGLLAGGALALALVFLLPGAALAYALAFGLATIAVPLALACASREPGAQGIEALASLRGTVIDAIDGQADLRLFGAIGEARQRLESGARHLSASRRWLAAQSALAAGAIHLLSGAALIGVLMPGLAALRGGQIGGPVLVGLVLAVLGSFEAVAGTVRSVARLGTSRAAAERLDALAHLPQTLATPARPAALPAGASLSLQGVFFAPRGARPILDGASLALKAGERIALTGPSGCGKSTLLALAMGLLRPDRGRVEIAGQDMARIPFETLRQRVTLLEQDAPVFLGTIAENLRIGRSDATDDELWDALRRARLRSFVATLPQGLETPLGEGGRTLSAGQARRLVLARALLSPAPILLLDEPTSGLDPETEQAFLLDLAEATEGRSVILATHANLPDGVMDRVLHLHHGHLTSI</sequence>
<evidence type="ECO:0000256" key="6">
    <source>
        <dbReference type="ARBA" id="ARBA00022989"/>
    </source>
</evidence>
<dbReference type="InterPro" id="IPR014223">
    <property type="entry name" value="ABC_CydC/D"/>
</dbReference>
<dbReference type="GO" id="GO:0015421">
    <property type="term" value="F:ABC-type oligopeptide transporter activity"/>
    <property type="evidence" value="ECO:0007669"/>
    <property type="project" value="TreeGrafter"/>
</dbReference>
<feature type="transmembrane region" description="Helical" evidence="8">
    <location>
        <begin position="273"/>
        <end position="296"/>
    </location>
</feature>
<gene>
    <name evidence="11" type="ORF">NS365_17080</name>
</gene>
<evidence type="ECO:0000259" key="9">
    <source>
        <dbReference type="PROSITE" id="PS50893"/>
    </source>
</evidence>
<keyword evidence="7 8" id="KW-0472">Membrane</keyword>
<dbReference type="PROSITE" id="PS50893">
    <property type="entry name" value="ABC_TRANSPORTER_2"/>
    <property type="match status" value="1"/>
</dbReference>
<dbReference type="Gene3D" id="3.40.50.300">
    <property type="entry name" value="P-loop containing nucleotide triphosphate hydrolases"/>
    <property type="match status" value="1"/>
</dbReference>
<keyword evidence="4" id="KW-0547">Nucleotide-binding</keyword>
<dbReference type="InterPro" id="IPR017871">
    <property type="entry name" value="ABC_transporter-like_CS"/>
</dbReference>
<dbReference type="InterPro" id="IPR036640">
    <property type="entry name" value="ABC1_TM_sf"/>
</dbReference>
<dbReference type="InterPro" id="IPR003593">
    <property type="entry name" value="AAA+_ATPase"/>
</dbReference>
<evidence type="ECO:0000256" key="1">
    <source>
        <dbReference type="ARBA" id="ARBA00004651"/>
    </source>
</evidence>
<dbReference type="Pfam" id="PF00005">
    <property type="entry name" value="ABC_tran"/>
    <property type="match status" value="1"/>
</dbReference>
<reference evidence="11 12" key="1">
    <citation type="journal article" date="2016" name="Front. Microbiol.">
        <title>Genomic Resource of Rice Seed Associated Bacteria.</title>
        <authorList>
            <person name="Midha S."/>
            <person name="Bansal K."/>
            <person name="Sharma S."/>
            <person name="Kumar N."/>
            <person name="Patil P.P."/>
            <person name="Chaudhry V."/>
            <person name="Patil P.B."/>
        </authorList>
    </citation>
    <scope>NUCLEOTIDE SEQUENCE [LARGE SCALE GENOMIC DNA]</scope>
    <source>
        <strain evidence="11 12">NS365</strain>
    </source>
</reference>
<keyword evidence="5 11" id="KW-0067">ATP-binding</keyword>
<dbReference type="InterPro" id="IPR039421">
    <property type="entry name" value="Type_1_exporter"/>
</dbReference>
<dbReference type="RefSeq" id="WP_058601500.1">
    <property type="nucleotide sequence ID" value="NZ_LDQA01000045.1"/>
</dbReference>
<dbReference type="AlphaFoldDB" id="A0A175RM34"/>
<dbReference type="GO" id="GO:0045454">
    <property type="term" value="P:cell redox homeostasis"/>
    <property type="evidence" value="ECO:0007669"/>
    <property type="project" value="InterPro"/>
</dbReference>
<dbReference type="GO" id="GO:0016887">
    <property type="term" value="F:ATP hydrolysis activity"/>
    <property type="evidence" value="ECO:0007669"/>
    <property type="project" value="InterPro"/>
</dbReference>
<dbReference type="SMART" id="SM00382">
    <property type="entry name" value="AAA"/>
    <property type="match status" value="1"/>
</dbReference>
<evidence type="ECO:0000313" key="11">
    <source>
        <dbReference type="EMBL" id="KTR03879.1"/>
    </source>
</evidence>
<comment type="subcellular location">
    <subcellularLocation>
        <location evidence="1">Cell membrane</location>
        <topology evidence="1">Multi-pass membrane protein</topology>
    </subcellularLocation>
</comment>
<dbReference type="NCBIfam" id="TIGR02868">
    <property type="entry name" value="CydC"/>
    <property type="match status" value="1"/>
</dbReference>
<keyword evidence="6 8" id="KW-1133">Transmembrane helix</keyword>
<dbReference type="Proteomes" id="UP000078529">
    <property type="component" value="Unassembled WGS sequence"/>
</dbReference>
<dbReference type="GO" id="GO:0034775">
    <property type="term" value="P:glutathione transmembrane transport"/>
    <property type="evidence" value="ECO:0007669"/>
    <property type="project" value="InterPro"/>
</dbReference>
<comment type="similarity">
    <text evidence="2">Belongs to the ABC transporter superfamily.</text>
</comment>
<keyword evidence="3 8" id="KW-0812">Transmembrane</keyword>
<feature type="transmembrane region" description="Helical" evidence="8">
    <location>
        <begin position="237"/>
        <end position="261"/>
    </location>
</feature>
<feature type="domain" description="ABC transmembrane type-1" evidence="10">
    <location>
        <begin position="19"/>
        <end position="304"/>
    </location>
</feature>
<evidence type="ECO:0000256" key="4">
    <source>
        <dbReference type="ARBA" id="ARBA00022741"/>
    </source>
</evidence>
<dbReference type="EMBL" id="LDQA01000045">
    <property type="protein sequence ID" value="KTR03879.1"/>
    <property type="molecule type" value="Genomic_DNA"/>
</dbReference>
<evidence type="ECO:0000256" key="2">
    <source>
        <dbReference type="ARBA" id="ARBA00005417"/>
    </source>
</evidence>
<organism evidence="11 12">
    <name type="scientific">Aureimonas ureilytica</name>
    <dbReference type="NCBI Taxonomy" id="401562"/>
    <lineage>
        <taxon>Bacteria</taxon>
        <taxon>Pseudomonadati</taxon>
        <taxon>Pseudomonadota</taxon>
        <taxon>Alphaproteobacteria</taxon>
        <taxon>Hyphomicrobiales</taxon>
        <taxon>Aurantimonadaceae</taxon>
        <taxon>Aureimonas</taxon>
    </lineage>
</organism>
<evidence type="ECO:0000256" key="5">
    <source>
        <dbReference type="ARBA" id="ARBA00022840"/>
    </source>
</evidence>
<keyword evidence="12" id="KW-1185">Reference proteome</keyword>
<dbReference type="PATRIC" id="fig|401562.4.peg.3297"/>
<dbReference type="InterPro" id="IPR011527">
    <property type="entry name" value="ABC1_TM_dom"/>
</dbReference>
<dbReference type="PROSITE" id="PS00211">
    <property type="entry name" value="ABC_TRANSPORTER_1"/>
    <property type="match status" value="1"/>
</dbReference>
<evidence type="ECO:0000259" key="10">
    <source>
        <dbReference type="PROSITE" id="PS50929"/>
    </source>
</evidence>
<dbReference type="GO" id="GO:0005524">
    <property type="term" value="F:ATP binding"/>
    <property type="evidence" value="ECO:0007669"/>
    <property type="project" value="UniProtKB-KW"/>
</dbReference>
<dbReference type="PANTHER" id="PTHR43394">
    <property type="entry name" value="ATP-DEPENDENT PERMEASE MDL1, MITOCHONDRIAL"/>
    <property type="match status" value="1"/>
</dbReference>
<dbReference type="PROSITE" id="PS50929">
    <property type="entry name" value="ABC_TM1F"/>
    <property type="match status" value="1"/>
</dbReference>
<feature type="domain" description="ABC transporter" evidence="9">
    <location>
        <begin position="337"/>
        <end position="552"/>
    </location>
</feature>
<evidence type="ECO:0000256" key="3">
    <source>
        <dbReference type="ARBA" id="ARBA00022692"/>
    </source>
</evidence>
<feature type="transmembrane region" description="Helical" evidence="8">
    <location>
        <begin position="130"/>
        <end position="155"/>
    </location>
</feature>
<evidence type="ECO:0000256" key="8">
    <source>
        <dbReference type="SAM" id="Phobius"/>
    </source>
</evidence>
<dbReference type="PANTHER" id="PTHR43394:SF1">
    <property type="entry name" value="ATP-BINDING CASSETTE SUB-FAMILY B MEMBER 10, MITOCHONDRIAL"/>
    <property type="match status" value="1"/>
</dbReference>
<dbReference type="GO" id="GO:0005886">
    <property type="term" value="C:plasma membrane"/>
    <property type="evidence" value="ECO:0007669"/>
    <property type="project" value="UniProtKB-SubCell"/>
</dbReference>
<name>A0A175RM34_9HYPH</name>